<accession>A0A7Z2W1G3</accession>
<dbReference type="InterPro" id="IPR011006">
    <property type="entry name" value="CheY-like_superfamily"/>
</dbReference>
<protein>
    <submittedName>
        <fullName evidence="5">Response regulator transcription factor</fullName>
    </submittedName>
</protein>
<sequence>MRLGAGTGSSGARPATALIADDEAPMRDLLRARLQAVWPELAIVAEAANGVEAVELGERHRPDIAFLDIRMPGLSGIEAARRLYRDAHIVFATAYDQYALDAFEQGALDYLLKPVSAERLATTCARLRTRMQAAPAARSAAGAAVAAAAGMASPACAPDDIGAQLARLATLLERGGHGNAPGGAGKHGYLRWIQAQVGASLRMVSTREVLFFQSDEKYTRVQTASSEFLIRKTLKELLDELDPDEFWRIHRSTLVRVDAIAEVVRDLRGRQLLRLRGSAHELEVSRNHGYLFQQM</sequence>
<feature type="modified residue" description="4-aspartylphosphate" evidence="2">
    <location>
        <position position="68"/>
    </location>
</feature>
<dbReference type="Pfam" id="PF04397">
    <property type="entry name" value="LytTR"/>
    <property type="match status" value="1"/>
</dbReference>
<evidence type="ECO:0000256" key="2">
    <source>
        <dbReference type="PROSITE-ProRule" id="PRU00169"/>
    </source>
</evidence>
<keyword evidence="1" id="KW-0238">DNA-binding</keyword>
<dbReference type="PANTHER" id="PTHR48111">
    <property type="entry name" value="REGULATOR OF RPOS"/>
    <property type="match status" value="1"/>
</dbReference>
<dbReference type="Gene3D" id="2.40.50.1020">
    <property type="entry name" value="LytTr DNA-binding domain"/>
    <property type="match status" value="1"/>
</dbReference>
<dbReference type="InterPro" id="IPR007492">
    <property type="entry name" value="LytTR_DNA-bd_dom"/>
</dbReference>
<organism evidence="5 6">
    <name type="scientific">Massilia forsythiae</name>
    <dbReference type="NCBI Taxonomy" id="2728020"/>
    <lineage>
        <taxon>Bacteria</taxon>
        <taxon>Pseudomonadati</taxon>
        <taxon>Pseudomonadota</taxon>
        <taxon>Betaproteobacteria</taxon>
        <taxon>Burkholderiales</taxon>
        <taxon>Oxalobacteraceae</taxon>
        <taxon>Telluria group</taxon>
        <taxon>Massilia</taxon>
    </lineage>
</organism>
<dbReference type="SMART" id="SM00448">
    <property type="entry name" value="REC"/>
    <property type="match status" value="1"/>
</dbReference>
<dbReference type="GO" id="GO:0006355">
    <property type="term" value="P:regulation of DNA-templated transcription"/>
    <property type="evidence" value="ECO:0007669"/>
    <property type="project" value="TreeGrafter"/>
</dbReference>
<dbReference type="GO" id="GO:0005829">
    <property type="term" value="C:cytosol"/>
    <property type="evidence" value="ECO:0007669"/>
    <property type="project" value="TreeGrafter"/>
</dbReference>
<evidence type="ECO:0000313" key="6">
    <source>
        <dbReference type="Proteomes" id="UP000502415"/>
    </source>
</evidence>
<dbReference type="InterPro" id="IPR039420">
    <property type="entry name" value="WalR-like"/>
</dbReference>
<evidence type="ECO:0000256" key="1">
    <source>
        <dbReference type="ARBA" id="ARBA00023125"/>
    </source>
</evidence>
<dbReference type="PANTHER" id="PTHR48111:SF69">
    <property type="entry name" value="RESPONSE REGULATOR RECEIVER"/>
    <property type="match status" value="1"/>
</dbReference>
<dbReference type="KEGG" id="mfy:HH212_03165"/>
<dbReference type="EMBL" id="CP051685">
    <property type="protein sequence ID" value="QJE03154.1"/>
    <property type="molecule type" value="Genomic_DNA"/>
</dbReference>
<dbReference type="PROSITE" id="PS50930">
    <property type="entry name" value="HTH_LYTTR"/>
    <property type="match status" value="1"/>
</dbReference>
<reference evidence="5 6" key="1">
    <citation type="submission" date="2020-04" db="EMBL/GenBank/DDBJ databases">
        <title>Genome sequencing of novel species.</title>
        <authorList>
            <person name="Heo J."/>
            <person name="Kim S.-J."/>
            <person name="Kim J.-S."/>
            <person name="Hong S.-B."/>
            <person name="Kwon S.-W."/>
        </authorList>
    </citation>
    <scope>NUCLEOTIDE SEQUENCE [LARGE SCALE GENOMIC DNA]</scope>
    <source>
        <strain evidence="5 6">GN2-R2</strain>
    </source>
</reference>
<dbReference type="InterPro" id="IPR001789">
    <property type="entry name" value="Sig_transdc_resp-reg_receiver"/>
</dbReference>
<proteinExistence type="predicted"/>
<dbReference type="GO" id="GO:0000976">
    <property type="term" value="F:transcription cis-regulatory region binding"/>
    <property type="evidence" value="ECO:0007669"/>
    <property type="project" value="TreeGrafter"/>
</dbReference>
<keyword evidence="2" id="KW-0597">Phosphoprotein</keyword>
<dbReference type="SMART" id="SM00850">
    <property type="entry name" value="LytTR"/>
    <property type="match status" value="1"/>
</dbReference>
<dbReference type="SUPFAM" id="SSF52172">
    <property type="entry name" value="CheY-like"/>
    <property type="match status" value="1"/>
</dbReference>
<dbReference type="PROSITE" id="PS50110">
    <property type="entry name" value="RESPONSE_REGULATORY"/>
    <property type="match status" value="1"/>
</dbReference>
<evidence type="ECO:0000259" key="3">
    <source>
        <dbReference type="PROSITE" id="PS50110"/>
    </source>
</evidence>
<gene>
    <name evidence="5" type="ORF">HH212_03165</name>
</gene>
<evidence type="ECO:0000259" key="4">
    <source>
        <dbReference type="PROSITE" id="PS50930"/>
    </source>
</evidence>
<dbReference type="Pfam" id="PF00072">
    <property type="entry name" value="Response_reg"/>
    <property type="match status" value="1"/>
</dbReference>
<keyword evidence="6" id="KW-1185">Reference proteome</keyword>
<name>A0A7Z2W1G3_9BURK</name>
<feature type="domain" description="HTH LytTR-type" evidence="4">
    <location>
        <begin position="193"/>
        <end position="295"/>
    </location>
</feature>
<dbReference type="Gene3D" id="3.40.50.2300">
    <property type="match status" value="1"/>
</dbReference>
<dbReference type="Proteomes" id="UP000502415">
    <property type="component" value="Chromosome"/>
</dbReference>
<dbReference type="GO" id="GO:0032993">
    <property type="term" value="C:protein-DNA complex"/>
    <property type="evidence" value="ECO:0007669"/>
    <property type="project" value="TreeGrafter"/>
</dbReference>
<feature type="domain" description="Response regulatory" evidence="3">
    <location>
        <begin position="16"/>
        <end position="128"/>
    </location>
</feature>
<dbReference type="AlphaFoldDB" id="A0A7Z2W1G3"/>
<dbReference type="GO" id="GO:0000156">
    <property type="term" value="F:phosphorelay response regulator activity"/>
    <property type="evidence" value="ECO:0007669"/>
    <property type="project" value="TreeGrafter"/>
</dbReference>
<evidence type="ECO:0000313" key="5">
    <source>
        <dbReference type="EMBL" id="QJE03154.1"/>
    </source>
</evidence>